<accession>A0ABM1F0R7</accession>
<dbReference type="PANTHER" id="PTHR13027:SF7">
    <property type="entry name" value="VACUOLAR FUSION PROTEIN MON1 HOMOLOG"/>
    <property type="match status" value="1"/>
</dbReference>
<dbReference type="PRINTS" id="PR01546">
    <property type="entry name" value="YEAST73DUF"/>
</dbReference>
<comment type="function">
    <text evidence="2">Plays an important role in membrane trafficking through the secretory apparatus.</text>
</comment>
<dbReference type="Proteomes" id="UP000695022">
    <property type="component" value="Unplaced"/>
</dbReference>
<proteinExistence type="inferred from homology"/>
<feature type="domain" description="FUZ/MON1/HPS1 third Longin" evidence="5">
    <location>
        <begin position="334"/>
        <end position="434"/>
    </location>
</feature>
<dbReference type="PANTHER" id="PTHR13027">
    <property type="entry name" value="SAND PROTEIN-RELATED"/>
    <property type="match status" value="1"/>
</dbReference>
<dbReference type="InterPro" id="IPR043970">
    <property type="entry name" value="FUZ/MON1/HPS1_longin_3"/>
</dbReference>
<evidence type="ECO:0000313" key="7">
    <source>
        <dbReference type="RefSeq" id="XP_014678038.1"/>
    </source>
</evidence>
<name>A0ABM1F0R7_PRICU</name>
<gene>
    <name evidence="7" type="primary">LOC106817848</name>
</gene>
<comment type="similarity">
    <text evidence="1 2">Belongs to the MON1/SAND family.</text>
</comment>
<evidence type="ECO:0000256" key="2">
    <source>
        <dbReference type="RuleBase" id="RU367048"/>
    </source>
</evidence>
<keyword evidence="6" id="KW-1185">Reference proteome</keyword>
<sequence>MAASSSSSISSCSHSKQPPENDDISRLAPGISKDSVLLATNSFADICECFNEQCEQFHRVKHHSGSISELGHSLSREGSQPIDGEEATEDTDLEQDACFVIEENNTENHDDDFQSASEDPSDAMSRSIEKLRLVEEEQEDIINNEEWQSKRKHVFILSEAGKPIYSRYGSEDQLVTMMGVMQALVACVQDARDSIRCIVAGARRWDLVFAIIIADKQLVTMVRMRKYSLHPVDLHLILNLVSSSTTSFQTGETWSPICLPKFDSSGYLYAHISYLDDKCNTCMLLLTVNRDEFFTLSECKKKVLERLQRYRCLEAIDVAIAEGGCRVSQIGIADLRHFIYKSRSTSQFVCAKYEAPYTIDAQWERLFSVYQRVHHRIHTTSRPLKILFYVGVHETILGWVTSGFELYATFSPLVTKPVAIAAVEKLLRWIKREEDRLFILKSLTF</sequence>
<protein>
    <recommendedName>
        <fullName evidence="2">Vacuolar fusion protein MON1 homolog</fullName>
    </recommendedName>
</protein>
<feature type="region of interest" description="Disordered" evidence="3">
    <location>
        <begin position="1"/>
        <end position="28"/>
    </location>
</feature>
<evidence type="ECO:0000259" key="5">
    <source>
        <dbReference type="Pfam" id="PF19038"/>
    </source>
</evidence>
<feature type="region of interest" description="Disordered" evidence="3">
    <location>
        <begin position="66"/>
        <end position="91"/>
    </location>
</feature>
<dbReference type="InterPro" id="IPR043971">
    <property type="entry name" value="FUZ/MON1/HPS1_longin_2"/>
</dbReference>
<dbReference type="Pfam" id="PF19038">
    <property type="entry name" value="Fuz_longin_3"/>
    <property type="match status" value="1"/>
</dbReference>
<organism evidence="6 7">
    <name type="scientific">Priapulus caudatus</name>
    <name type="common">Priapulid worm</name>
    <dbReference type="NCBI Taxonomy" id="37621"/>
    <lineage>
        <taxon>Eukaryota</taxon>
        <taxon>Metazoa</taxon>
        <taxon>Ecdysozoa</taxon>
        <taxon>Scalidophora</taxon>
        <taxon>Priapulida</taxon>
        <taxon>Priapulimorpha</taxon>
        <taxon>Priapulimorphida</taxon>
        <taxon>Priapulidae</taxon>
        <taxon>Priapulus</taxon>
    </lineage>
</organism>
<evidence type="ECO:0000256" key="3">
    <source>
        <dbReference type="SAM" id="MobiDB-lite"/>
    </source>
</evidence>
<reference evidence="7" key="1">
    <citation type="submission" date="2025-08" db="UniProtKB">
        <authorList>
            <consortium name="RefSeq"/>
        </authorList>
    </citation>
    <scope>IDENTIFICATION</scope>
</reference>
<dbReference type="RefSeq" id="XP_014678038.1">
    <property type="nucleotide sequence ID" value="XM_014822552.1"/>
</dbReference>
<evidence type="ECO:0000256" key="1">
    <source>
        <dbReference type="ARBA" id="ARBA00008968"/>
    </source>
</evidence>
<feature type="domain" description="FUZ/MON1/HPS1 second Longin" evidence="4">
    <location>
        <begin position="206"/>
        <end position="304"/>
    </location>
</feature>
<evidence type="ECO:0000259" key="4">
    <source>
        <dbReference type="Pfam" id="PF19037"/>
    </source>
</evidence>
<dbReference type="InterPro" id="IPR004353">
    <property type="entry name" value="Mon1"/>
</dbReference>
<dbReference type="Pfam" id="PF19037">
    <property type="entry name" value="Fuz_longin_2"/>
    <property type="match status" value="1"/>
</dbReference>
<evidence type="ECO:0000313" key="6">
    <source>
        <dbReference type="Proteomes" id="UP000695022"/>
    </source>
</evidence>
<dbReference type="GeneID" id="106817848"/>
<feature type="compositionally biased region" description="Low complexity" evidence="3">
    <location>
        <begin position="1"/>
        <end position="15"/>
    </location>
</feature>